<sequence>MMDSIQVFEFELIFNEDSFSQITLDGEGKRVHSENYIRID</sequence>
<comment type="caution">
    <text evidence="1">The sequence shown here is derived from an EMBL/GenBank/DDBJ whole genome shotgun (WGS) entry which is preliminary data.</text>
</comment>
<name>A0ABW5MV32_9FLAO</name>
<protein>
    <submittedName>
        <fullName evidence="1">Uncharacterized protein</fullName>
    </submittedName>
</protein>
<dbReference type="RefSeq" id="WP_377766587.1">
    <property type="nucleotide sequence ID" value="NZ_JBHULB010000008.1"/>
</dbReference>
<dbReference type="Proteomes" id="UP001597526">
    <property type="component" value="Unassembled WGS sequence"/>
</dbReference>
<organism evidence="1 2">
    <name type="scientific">Croceitalea marina</name>
    <dbReference type="NCBI Taxonomy" id="1775166"/>
    <lineage>
        <taxon>Bacteria</taxon>
        <taxon>Pseudomonadati</taxon>
        <taxon>Bacteroidota</taxon>
        <taxon>Flavobacteriia</taxon>
        <taxon>Flavobacteriales</taxon>
        <taxon>Flavobacteriaceae</taxon>
        <taxon>Croceitalea</taxon>
    </lineage>
</organism>
<evidence type="ECO:0000313" key="1">
    <source>
        <dbReference type="EMBL" id="MFD2587035.1"/>
    </source>
</evidence>
<gene>
    <name evidence="1" type="ORF">ACFSQJ_08840</name>
</gene>
<dbReference type="EMBL" id="JBHULB010000008">
    <property type="protein sequence ID" value="MFD2587035.1"/>
    <property type="molecule type" value="Genomic_DNA"/>
</dbReference>
<keyword evidence="2" id="KW-1185">Reference proteome</keyword>
<reference evidence="2" key="1">
    <citation type="journal article" date="2019" name="Int. J. Syst. Evol. Microbiol.">
        <title>The Global Catalogue of Microorganisms (GCM) 10K type strain sequencing project: providing services to taxonomists for standard genome sequencing and annotation.</title>
        <authorList>
            <consortium name="The Broad Institute Genomics Platform"/>
            <consortium name="The Broad Institute Genome Sequencing Center for Infectious Disease"/>
            <person name="Wu L."/>
            <person name="Ma J."/>
        </authorList>
    </citation>
    <scope>NUCLEOTIDE SEQUENCE [LARGE SCALE GENOMIC DNA]</scope>
    <source>
        <strain evidence="2">KCTC 52368</strain>
    </source>
</reference>
<proteinExistence type="predicted"/>
<evidence type="ECO:0000313" key="2">
    <source>
        <dbReference type="Proteomes" id="UP001597526"/>
    </source>
</evidence>
<accession>A0ABW5MV32</accession>